<dbReference type="PROSITE" id="PS50850">
    <property type="entry name" value="MFS"/>
    <property type="match status" value="1"/>
</dbReference>
<feature type="transmembrane region" description="Helical" evidence="7">
    <location>
        <begin position="107"/>
        <end position="127"/>
    </location>
</feature>
<feature type="transmembrane region" description="Helical" evidence="7">
    <location>
        <begin position="82"/>
        <end position="101"/>
    </location>
</feature>
<feature type="transmembrane region" description="Helical" evidence="7">
    <location>
        <begin position="226"/>
        <end position="248"/>
    </location>
</feature>
<feature type="transmembrane region" description="Helical" evidence="7">
    <location>
        <begin position="321"/>
        <end position="342"/>
    </location>
</feature>
<keyword evidence="5 7" id="KW-1133">Transmembrane helix</keyword>
<keyword evidence="2" id="KW-0813">Transport</keyword>
<dbReference type="Pfam" id="PF07690">
    <property type="entry name" value="MFS_1"/>
    <property type="match status" value="1"/>
</dbReference>
<keyword evidence="10" id="KW-1185">Reference proteome</keyword>
<evidence type="ECO:0000256" key="3">
    <source>
        <dbReference type="ARBA" id="ARBA00022475"/>
    </source>
</evidence>
<keyword evidence="4 7" id="KW-0812">Transmembrane</keyword>
<evidence type="ECO:0000256" key="6">
    <source>
        <dbReference type="ARBA" id="ARBA00023136"/>
    </source>
</evidence>
<organism evidence="9 10">
    <name type="scientific">Paenibacillus cookii</name>
    <dbReference type="NCBI Taxonomy" id="157839"/>
    <lineage>
        <taxon>Bacteria</taxon>
        <taxon>Bacillati</taxon>
        <taxon>Bacillota</taxon>
        <taxon>Bacilli</taxon>
        <taxon>Bacillales</taxon>
        <taxon>Paenibacillaceae</taxon>
        <taxon>Paenibacillus</taxon>
    </lineage>
</organism>
<evidence type="ECO:0000256" key="2">
    <source>
        <dbReference type="ARBA" id="ARBA00022448"/>
    </source>
</evidence>
<proteinExistence type="predicted"/>
<protein>
    <submittedName>
        <fullName evidence="9">MFS transporter</fullName>
    </submittedName>
</protein>
<reference evidence="9 10" key="1">
    <citation type="submission" date="2021-03" db="EMBL/GenBank/DDBJ databases">
        <title>Antimicrobial resistance genes in bacteria isolated from Japanese honey, and their potential for conferring macrolide and lincosamide resistance in the American foulbrood pathogen Paenibacillus larvae.</title>
        <authorList>
            <person name="Okamoto M."/>
            <person name="Kumagai M."/>
            <person name="Kanamori H."/>
            <person name="Takamatsu D."/>
        </authorList>
    </citation>
    <scope>NUCLEOTIDE SEQUENCE [LARGE SCALE GENOMIC DNA]</scope>
    <source>
        <strain evidence="9 10">J21TS3</strain>
    </source>
</reference>
<dbReference type="Gene3D" id="1.20.1250.20">
    <property type="entry name" value="MFS general substrate transporter like domains"/>
    <property type="match status" value="1"/>
</dbReference>
<evidence type="ECO:0000313" key="10">
    <source>
        <dbReference type="Proteomes" id="UP000680638"/>
    </source>
</evidence>
<dbReference type="SUPFAM" id="SSF103473">
    <property type="entry name" value="MFS general substrate transporter"/>
    <property type="match status" value="1"/>
</dbReference>
<feature type="transmembrane region" description="Helical" evidence="7">
    <location>
        <begin position="254"/>
        <end position="279"/>
    </location>
</feature>
<evidence type="ECO:0000256" key="5">
    <source>
        <dbReference type="ARBA" id="ARBA00022989"/>
    </source>
</evidence>
<comment type="subcellular location">
    <subcellularLocation>
        <location evidence="1">Cell membrane</location>
        <topology evidence="1">Multi-pass membrane protein</topology>
    </subcellularLocation>
</comment>
<sequence>MNFTLRKDYQGNRQQPVTVIAIVTALCLLGDSMLYIVLPIYWKEAGLTALWEVGLLLSINRFVRLPITPLIGLLYRKLPLRVGLAFAVLLASVTTVGYGVLNGFAAWLVLRCLWGIAWSFLRMGSYLTVIRYSDDSNRGHLMGRFNGISRLGSLVGMLAGGILVPFTGMDAVSVAFGLFMLAGLPYVALHITGTTDRTANGGDDSHQQKDRGNLRENVWTKPVMKIIATGLLLFLIQTVLTSTLSLLIETHYAQPMMLIGMIVTSTMLSGVLQAVRWAWEPFLASLFGRWSDGVKGRLPLFRMALIVSAAGYALIPWQLPVFVWCAAILFVMAASTAITTLLDALASDVARLSSVIAVMTAFSVAADLGSAIGPMLTYLILNLPHGIMYTYMGSAVVLVVLAIWHRSNAQLVNEAAHKNLGPFEKSQ</sequence>
<feature type="transmembrane region" description="Helical" evidence="7">
    <location>
        <begin position="172"/>
        <end position="189"/>
    </location>
</feature>
<evidence type="ECO:0000256" key="7">
    <source>
        <dbReference type="SAM" id="Phobius"/>
    </source>
</evidence>
<feature type="transmembrane region" description="Helical" evidence="7">
    <location>
        <begin position="387"/>
        <end position="404"/>
    </location>
</feature>
<feature type="transmembrane region" description="Helical" evidence="7">
    <location>
        <begin position="354"/>
        <end position="381"/>
    </location>
</feature>
<keyword evidence="6 7" id="KW-0472">Membrane</keyword>
<accession>A0ABQ4LYE7</accession>
<dbReference type="RefSeq" id="WP_212950762.1">
    <property type="nucleotide sequence ID" value="NZ_BORW01000016.1"/>
</dbReference>
<evidence type="ECO:0000256" key="1">
    <source>
        <dbReference type="ARBA" id="ARBA00004651"/>
    </source>
</evidence>
<feature type="transmembrane region" description="Helical" evidence="7">
    <location>
        <begin position="20"/>
        <end position="42"/>
    </location>
</feature>
<name>A0ABQ4LYE7_9BACL</name>
<keyword evidence="3" id="KW-1003">Cell membrane</keyword>
<evidence type="ECO:0000256" key="4">
    <source>
        <dbReference type="ARBA" id="ARBA00022692"/>
    </source>
</evidence>
<dbReference type="InterPro" id="IPR036259">
    <property type="entry name" value="MFS_trans_sf"/>
</dbReference>
<comment type="caution">
    <text evidence="9">The sequence shown here is derived from an EMBL/GenBank/DDBJ whole genome shotgun (WGS) entry which is preliminary data.</text>
</comment>
<gene>
    <name evidence="9" type="ORF">J21TS3_31370</name>
</gene>
<dbReference type="InterPro" id="IPR020846">
    <property type="entry name" value="MFS_dom"/>
</dbReference>
<evidence type="ECO:0000313" key="9">
    <source>
        <dbReference type="EMBL" id="GIO68316.1"/>
    </source>
</evidence>
<dbReference type="EMBL" id="BORW01000016">
    <property type="protein sequence ID" value="GIO68316.1"/>
    <property type="molecule type" value="Genomic_DNA"/>
</dbReference>
<evidence type="ECO:0000259" key="8">
    <source>
        <dbReference type="PROSITE" id="PS50850"/>
    </source>
</evidence>
<feature type="domain" description="Major facilitator superfamily (MFS) profile" evidence="8">
    <location>
        <begin position="16"/>
        <end position="410"/>
    </location>
</feature>
<dbReference type="PANTHER" id="PTHR23517">
    <property type="entry name" value="RESISTANCE PROTEIN MDTM, PUTATIVE-RELATED-RELATED"/>
    <property type="match status" value="1"/>
</dbReference>
<feature type="transmembrane region" description="Helical" evidence="7">
    <location>
        <begin position="148"/>
        <end position="166"/>
    </location>
</feature>
<dbReference type="InterPro" id="IPR011701">
    <property type="entry name" value="MFS"/>
</dbReference>
<dbReference type="Proteomes" id="UP000680638">
    <property type="component" value="Unassembled WGS sequence"/>
</dbReference>
<dbReference type="InterPro" id="IPR050171">
    <property type="entry name" value="MFS_Transporters"/>
</dbReference>